<dbReference type="EMBL" id="NAJO01000042">
    <property type="protein sequence ID" value="OQN99122.1"/>
    <property type="molecule type" value="Genomic_DNA"/>
</dbReference>
<dbReference type="AlphaFoldDB" id="A0A1V8SJ10"/>
<gene>
    <name evidence="3" type="ORF">B0A48_14983</name>
</gene>
<comment type="caution">
    <text evidence="3">The sequence shown here is derived from an EMBL/GenBank/DDBJ whole genome shotgun (WGS) entry which is preliminary data.</text>
</comment>
<evidence type="ECO:0000256" key="2">
    <source>
        <dbReference type="SAM" id="Phobius"/>
    </source>
</evidence>
<reference evidence="4" key="1">
    <citation type="submission" date="2017-03" db="EMBL/GenBank/DDBJ databases">
        <title>Genomes of endolithic fungi from Antarctica.</title>
        <authorList>
            <person name="Coleine C."/>
            <person name="Masonjones S."/>
            <person name="Stajich J.E."/>
        </authorList>
    </citation>
    <scope>NUCLEOTIDE SEQUENCE [LARGE SCALE GENOMIC DNA]</scope>
    <source>
        <strain evidence="4">CCFEE 5527</strain>
    </source>
</reference>
<feature type="transmembrane region" description="Helical" evidence="2">
    <location>
        <begin position="432"/>
        <end position="451"/>
    </location>
</feature>
<protein>
    <recommendedName>
        <fullName evidence="5">Glycosyltransferase 2-like domain-containing protein</fullName>
    </recommendedName>
</protein>
<sequence length="495" mass="54482">MGLSEGDFEVHRQPSSFDHDEESATLPATENSSYGNASPKHNSTRPAGIAGVILRWSPRIFIVAYFLFSVSVYTMLPTEGTKVFWFLYLTIGTSLASITVMEAFDGLSLLKHGRKTIAKTANSGLLDDPILPFVELIIEESSRGSFDDEILLRAKTVYPTEKLRITVLPREHDNTALFRHLCYTQDRQHGPLPEITAVLTGNQRPHPHAIRHAVDRLAANNNLDLIQSRTVLTRRKGAGIFRAAWSSLASLQHDATHCLILPGRTVTWETPISSGVPLYGRTIVLQNVMRAAASASPRKNSVALAFSALAQNSKSVYDMSVITYTECPRSLVGSMRMQLREAVQWTASMRYLSLIFTKAKSTASTSGKSASPATAPKRTFKQRMCILYTLLLQRLGSHAILQYFSLALALLIVNPPNSAAEFSTQIFFPYHISIWLIASGLLCLFGTIAMVHHAASEFAPKGWTFPSVLLVWPLMLLVGAGVDVYAQVGVMLGSF</sequence>
<keyword evidence="4" id="KW-1185">Reference proteome</keyword>
<feature type="compositionally biased region" description="Polar residues" evidence="1">
    <location>
        <begin position="26"/>
        <end position="44"/>
    </location>
</feature>
<feature type="region of interest" description="Disordered" evidence="1">
    <location>
        <begin position="1"/>
        <end position="44"/>
    </location>
</feature>
<evidence type="ECO:0000313" key="3">
    <source>
        <dbReference type="EMBL" id="OQN99122.1"/>
    </source>
</evidence>
<dbReference type="OrthoDB" id="72851at2759"/>
<feature type="transmembrane region" description="Helical" evidence="2">
    <location>
        <begin position="463"/>
        <end position="486"/>
    </location>
</feature>
<keyword evidence="2" id="KW-0812">Transmembrane</keyword>
<evidence type="ECO:0000256" key="1">
    <source>
        <dbReference type="SAM" id="MobiDB-lite"/>
    </source>
</evidence>
<dbReference type="Proteomes" id="UP000192596">
    <property type="component" value="Unassembled WGS sequence"/>
</dbReference>
<dbReference type="STRING" id="1507870.A0A1V8SJ10"/>
<organism evidence="3 4">
    <name type="scientific">Cryoendolithus antarcticus</name>
    <dbReference type="NCBI Taxonomy" id="1507870"/>
    <lineage>
        <taxon>Eukaryota</taxon>
        <taxon>Fungi</taxon>
        <taxon>Dikarya</taxon>
        <taxon>Ascomycota</taxon>
        <taxon>Pezizomycotina</taxon>
        <taxon>Dothideomycetes</taxon>
        <taxon>Dothideomycetidae</taxon>
        <taxon>Cladosporiales</taxon>
        <taxon>Cladosporiaceae</taxon>
        <taxon>Cryoendolithus</taxon>
    </lineage>
</organism>
<evidence type="ECO:0008006" key="5">
    <source>
        <dbReference type="Google" id="ProtNLM"/>
    </source>
</evidence>
<evidence type="ECO:0000313" key="4">
    <source>
        <dbReference type="Proteomes" id="UP000192596"/>
    </source>
</evidence>
<dbReference type="InParanoid" id="A0A1V8SJ10"/>
<keyword evidence="2" id="KW-0472">Membrane</keyword>
<name>A0A1V8SJ10_9PEZI</name>
<feature type="transmembrane region" description="Helical" evidence="2">
    <location>
        <begin position="83"/>
        <end position="104"/>
    </location>
</feature>
<feature type="transmembrane region" description="Helical" evidence="2">
    <location>
        <begin position="386"/>
        <end position="412"/>
    </location>
</feature>
<accession>A0A1V8SJ10</accession>
<proteinExistence type="predicted"/>
<keyword evidence="2" id="KW-1133">Transmembrane helix</keyword>